<evidence type="ECO:0008006" key="4">
    <source>
        <dbReference type="Google" id="ProtNLM"/>
    </source>
</evidence>
<dbReference type="AlphaFoldDB" id="A0A175WDE5"/>
<evidence type="ECO:0000256" key="1">
    <source>
        <dbReference type="SAM" id="SignalP"/>
    </source>
</evidence>
<dbReference type="EMBL" id="LCTW02000029">
    <property type="protein sequence ID" value="KXX81673.1"/>
    <property type="molecule type" value="Genomic_DNA"/>
</dbReference>
<keyword evidence="3" id="KW-1185">Reference proteome</keyword>
<organism evidence="2 3">
    <name type="scientific">Madurella mycetomatis</name>
    <dbReference type="NCBI Taxonomy" id="100816"/>
    <lineage>
        <taxon>Eukaryota</taxon>
        <taxon>Fungi</taxon>
        <taxon>Dikarya</taxon>
        <taxon>Ascomycota</taxon>
        <taxon>Pezizomycotina</taxon>
        <taxon>Sordariomycetes</taxon>
        <taxon>Sordariomycetidae</taxon>
        <taxon>Sordariales</taxon>
        <taxon>Sordariales incertae sedis</taxon>
        <taxon>Madurella</taxon>
    </lineage>
</organism>
<proteinExistence type="predicted"/>
<feature type="signal peptide" evidence="1">
    <location>
        <begin position="1"/>
        <end position="28"/>
    </location>
</feature>
<comment type="caution">
    <text evidence="2">The sequence shown here is derived from an EMBL/GenBank/DDBJ whole genome shotgun (WGS) entry which is preliminary data.</text>
</comment>
<feature type="chain" id="PRO_5008043914" description="Gpi-anchored protein" evidence="1">
    <location>
        <begin position="29"/>
        <end position="257"/>
    </location>
</feature>
<dbReference type="Proteomes" id="UP000078237">
    <property type="component" value="Unassembled WGS sequence"/>
</dbReference>
<dbReference type="PANTHER" id="PTHR39599:SF1">
    <property type="entry name" value="GPI-ANCHORED PROTEIN (EUROFUNG)"/>
    <property type="match status" value="1"/>
</dbReference>
<reference evidence="2 3" key="1">
    <citation type="journal article" date="2016" name="Genome Announc.">
        <title>Genome Sequence of Madurella mycetomatis mm55, Isolated from a Human Mycetoma Case in Sudan.</title>
        <authorList>
            <person name="Smit S."/>
            <person name="Derks M.F."/>
            <person name="Bervoets S."/>
            <person name="Fahal A."/>
            <person name="van Leeuwen W."/>
            <person name="van Belkum A."/>
            <person name="van de Sande W.W."/>
        </authorList>
    </citation>
    <scope>NUCLEOTIDE SEQUENCE [LARGE SCALE GENOMIC DNA]</scope>
    <source>
        <strain evidence="3">mm55</strain>
    </source>
</reference>
<accession>A0A175WDE5</accession>
<keyword evidence="1" id="KW-0732">Signal</keyword>
<dbReference type="VEuPathDB" id="FungiDB:MMYC01_201027"/>
<protein>
    <recommendedName>
        <fullName evidence="4">Gpi-anchored protein</fullName>
    </recommendedName>
</protein>
<name>A0A175WDE5_9PEZI</name>
<dbReference type="OrthoDB" id="5410926at2759"/>
<gene>
    <name evidence="2" type="ORF">MMYC01_201027</name>
</gene>
<sequence>MKTRRPLSLPANWALLSLALISASSVCASLQPFLPAETAAAVAKRQACLENFYSCANEGPGFNGICCQNDQRCALDADDNPACCPIGAVCTGTAPGSFVPPAPSTTAVSYVPNTYFSFPYIATYFANPGHCSAAISQCDANHAACTSQLGGAGGGGVGGDYAVTIVVPGGGGTTVTAGAGFTFDAATATSICDSLSSAACRGLQPTMCTLSGTTAGGFVFGTETGNAAARPTAAPQAAACAGLVGAVAAGFAGLGIL</sequence>
<evidence type="ECO:0000313" key="3">
    <source>
        <dbReference type="Proteomes" id="UP000078237"/>
    </source>
</evidence>
<dbReference type="PANTHER" id="PTHR39599">
    <property type="entry name" value="GPI-ANCHORED PROTEIN (EUROFUNG)-RELATED-RELATED"/>
    <property type="match status" value="1"/>
</dbReference>
<evidence type="ECO:0000313" key="2">
    <source>
        <dbReference type="EMBL" id="KXX81673.1"/>
    </source>
</evidence>